<feature type="transmembrane region" description="Helical" evidence="2">
    <location>
        <begin position="21"/>
        <end position="39"/>
    </location>
</feature>
<feature type="region of interest" description="Disordered" evidence="1">
    <location>
        <begin position="355"/>
        <end position="443"/>
    </location>
</feature>
<feature type="transmembrane region" description="Helical" evidence="2">
    <location>
        <begin position="300"/>
        <end position="319"/>
    </location>
</feature>
<dbReference type="Proteomes" id="UP001497525">
    <property type="component" value="Unassembled WGS sequence"/>
</dbReference>
<dbReference type="PANTHER" id="PTHR14557:SF5">
    <property type="entry name" value="UBIQUITIN-LIKE DOMAIN-CONTAINING PROTEIN"/>
    <property type="match status" value="1"/>
</dbReference>
<dbReference type="InterPro" id="IPR040352">
    <property type="entry name" value="TMUB1/2"/>
</dbReference>
<evidence type="ECO:0008006" key="5">
    <source>
        <dbReference type="Google" id="ProtNLM"/>
    </source>
</evidence>
<keyword evidence="2" id="KW-0472">Membrane</keyword>
<dbReference type="PANTHER" id="PTHR14557">
    <property type="entry name" value="PROTEIN C7ORF21"/>
    <property type="match status" value="1"/>
</dbReference>
<feature type="compositionally biased region" description="Polar residues" evidence="1">
    <location>
        <begin position="57"/>
        <end position="71"/>
    </location>
</feature>
<feature type="compositionally biased region" description="Polar residues" evidence="1">
    <location>
        <begin position="411"/>
        <end position="443"/>
    </location>
</feature>
<feature type="transmembrane region" description="Helical" evidence="2">
    <location>
        <begin position="325"/>
        <end position="355"/>
    </location>
</feature>
<dbReference type="GO" id="GO:0036503">
    <property type="term" value="P:ERAD pathway"/>
    <property type="evidence" value="ECO:0007669"/>
    <property type="project" value="InterPro"/>
</dbReference>
<keyword evidence="2" id="KW-1133">Transmembrane helix</keyword>
<accession>A0AAV2TFX2</accession>
<dbReference type="AlphaFoldDB" id="A0AAV2TFX2"/>
<reference evidence="3" key="1">
    <citation type="submission" date="2024-06" db="EMBL/GenBank/DDBJ databases">
        <authorList>
            <person name="Liu X."/>
            <person name="Lenzi L."/>
            <person name="Haldenby T S."/>
            <person name="Uol C."/>
        </authorList>
    </citation>
    <scope>NUCLEOTIDE SEQUENCE</scope>
</reference>
<evidence type="ECO:0000256" key="2">
    <source>
        <dbReference type="SAM" id="Phobius"/>
    </source>
</evidence>
<protein>
    <recommendedName>
        <fullName evidence="5">Transmembrane and ubiquitin-like domain-containing protein 2</fullName>
    </recommendedName>
</protein>
<comment type="caution">
    <text evidence="3">The sequence shown here is derived from an EMBL/GenBank/DDBJ whole genome shotgun (WGS) entry which is preliminary data.</text>
</comment>
<organism evidence="3 4">
    <name type="scientific">Calicophoron daubneyi</name>
    <name type="common">Rumen fluke</name>
    <name type="synonym">Paramphistomum daubneyi</name>
    <dbReference type="NCBI Taxonomy" id="300641"/>
    <lineage>
        <taxon>Eukaryota</taxon>
        <taxon>Metazoa</taxon>
        <taxon>Spiralia</taxon>
        <taxon>Lophotrochozoa</taxon>
        <taxon>Platyhelminthes</taxon>
        <taxon>Trematoda</taxon>
        <taxon>Digenea</taxon>
        <taxon>Plagiorchiida</taxon>
        <taxon>Pronocephalata</taxon>
        <taxon>Paramphistomoidea</taxon>
        <taxon>Paramphistomidae</taxon>
        <taxon>Calicophoron</taxon>
    </lineage>
</organism>
<evidence type="ECO:0000256" key="1">
    <source>
        <dbReference type="SAM" id="MobiDB-lite"/>
    </source>
</evidence>
<gene>
    <name evidence="3" type="ORF">CDAUBV1_LOCUS9884</name>
</gene>
<dbReference type="SUPFAM" id="SSF54236">
    <property type="entry name" value="Ubiquitin-like"/>
    <property type="match status" value="1"/>
</dbReference>
<name>A0AAV2TFX2_CALDB</name>
<dbReference type="Gene3D" id="3.10.20.90">
    <property type="entry name" value="Phosphatidylinositol 3-kinase Catalytic Subunit, Chain A, domain 1"/>
    <property type="match status" value="1"/>
</dbReference>
<feature type="compositionally biased region" description="Polar residues" evidence="1">
    <location>
        <begin position="262"/>
        <end position="271"/>
    </location>
</feature>
<dbReference type="InterPro" id="IPR029071">
    <property type="entry name" value="Ubiquitin-like_domsf"/>
</dbReference>
<proteinExistence type="predicted"/>
<evidence type="ECO:0000313" key="4">
    <source>
        <dbReference type="Proteomes" id="UP001497525"/>
    </source>
</evidence>
<evidence type="ECO:0000313" key="3">
    <source>
        <dbReference type="EMBL" id="CAL5135771.1"/>
    </source>
</evidence>
<keyword evidence="2" id="KW-0812">Transmembrane</keyword>
<feature type="compositionally biased region" description="Low complexity" evidence="1">
    <location>
        <begin position="76"/>
        <end position="91"/>
    </location>
</feature>
<feature type="region of interest" description="Disordered" evidence="1">
    <location>
        <begin position="57"/>
        <end position="120"/>
    </location>
</feature>
<feature type="region of interest" description="Disordered" evidence="1">
    <location>
        <begin position="262"/>
        <end position="284"/>
    </location>
</feature>
<dbReference type="EMBL" id="CAXLJL010000268">
    <property type="protein sequence ID" value="CAL5135771.1"/>
    <property type="molecule type" value="Genomic_DNA"/>
</dbReference>
<feature type="compositionally biased region" description="Acidic residues" evidence="1">
    <location>
        <begin position="98"/>
        <end position="110"/>
    </location>
</feature>
<feature type="compositionally biased region" description="Low complexity" evidence="1">
    <location>
        <begin position="377"/>
        <end position="399"/>
    </location>
</feature>
<sequence>MLTAFGFFSEGSIIEGIGNELLLLISFLGLCLFVVLAWMSTNVNWELLPVRITVVQQPNNGDRSENGTTTDGDIPSLSSSSEGASGQVVQSNIGNAEVSDDTSDELSDDSMPDKQLGVDVIPGDSAKSDLTAATEQQLSAIKKPLTLEEQEEYAARYRSKGHLVLRLQYLNDEARFVHASPEMSVARFKRKYFADELLRQNKNVRLIFQGRELAERGSIRSNRSGSGSSPAEGEATKRNRLCDYDIPDGATIHCLVITPTARSQQPEANQPSSSRRGRGSNASDSVLSEFDLGTRLMEPLFAFLLAFTWFFRIAYRQYFNSVSTFALVALSVFFCGAVFAVNFMNAASAVTSFAARRRARPRGHGTDNNPNPEPESSDSSSDVRVVTVTMVARRVSSSSQSGTLPPDDNRQATLELQVDTTLPTDTNIPVDTSPTNAQSDQTD</sequence>